<keyword evidence="1" id="KW-0812">Transmembrane</keyword>
<evidence type="ECO:0000313" key="3">
    <source>
        <dbReference type="EMBL" id="NYS23500.1"/>
    </source>
</evidence>
<sequence length="237" mass="26577">MQRKEISYPRLLWRMGALWALFPVVFAVAFGTIGVLSVQKARLLDRHGVDGIATIDDKFTRTTRDSEGRNRTTHYLAYTFTPEGRAPISDRDSVGRSFYTQVRVGDDVPIRYVPHRPEVHEIDPGANALMGWVFGAIGLGAAGASVGVGGWMWRRKQSVLRAARHGEVRQARVTGLRRTNVQKNKRPMHVLQWVDASGDRGESRMGPQEGFAPYPEGSVIVVYVDPQTGQGWWEEDF</sequence>
<evidence type="ECO:0000313" key="4">
    <source>
        <dbReference type="Proteomes" id="UP000529417"/>
    </source>
</evidence>
<proteinExistence type="predicted"/>
<keyword evidence="4" id="KW-1185">Reference proteome</keyword>
<dbReference type="Pfam" id="PF12158">
    <property type="entry name" value="DUF3592"/>
    <property type="match status" value="1"/>
</dbReference>
<feature type="transmembrane region" description="Helical" evidence="1">
    <location>
        <begin position="129"/>
        <end position="153"/>
    </location>
</feature>
<dbReference type="Proteomes" id="UP000529417">
    <property type="component" value="Unassembled WGS sequence"/>
</dbReference>
<evidence type="ECO:0000259" key="2">
    <source>
        <dbReference type="Pfam" id="PF12158"/>
    </source>
</evidence>
<keyword evidence="1" id="KW-0472">Membrane</keyword>
<feature type="transmembrane region" description="Helical" evidence="1">
    <location>
        <begin position="12"/>
        <end position="36"/>
    </location>
</feature>
<feature type="domain" description="DUF3592" evidence="2">
    <location>
        <begin position="60"/>
        <end position="126"/>
    </location>
</feature>
<evidence type="ECO:0000256" key="1">
    <source>
        <dbReference type="SAM" id="Phobius"/>
    </source>
</evidence>
<dbReference type="AlphaFoldDB" id="A0A7Z0HWM7"/>
<organism evidence="3 4">
    <name type="scientific">Rhabdonatronobacter sediminivivens</name>
    <dbReference type="NCBI Taxonomy" id="2743469"/>
    <lineage>
        <taxon>Bacteria</taxon>
        <taxon>Pseudomonadati</taxon>
        <taxon>Pseudomonadota</taxon>
        <taxon>Alphaproteobacteria</taxon>
        <taxon>Rhodobacterales</taxon>
        <taxon>Paracoccaceae</taxon>
        <taxon>Rhabdonatronobacter</taxon>
    </lineage>
</organism>
<dbReference type="InterPro" id="IPR021994">
    <property type="entry name" value="DUF3592"/>
</dbReference>
<dbReference type="RefSeq" id="WP_179904201.1">
    <property type="nucleotide sequence ID" value="NZ_JACBXS010000001.1"/>
</dbReference>
<keyword evidence="1" id="KW-1133">Transmembrane helix</keyword>
<accession>A0A7Z0HWM7</accession>
<protein>
    <submittedName>
        <fullName evidence="3">DUF3592 domain-containing protein</fullName>
    </submittedName>
</protein>
<name>A0A7Z0HWM7_9RHOB</name>
<gene>
    <name evidence="3" type="ORF">HUK65_00735</name>
</gene>
<comment type="caution">
    <text evidence="3">The sequence shown here is derived from an EMBL/GenBank/DDBJ whole genome shotgun (WGS) entry which is preliminary data.</text>
</comment>
<reference evidence="3 4" key="1">
    <citation type="journal article" date="2000" name="Arch. Microbiol.">
        <title>Rhodobaca bogoriensis gen. nov. and sp. nov., an alkaliphilic purple nonsulfur bacterium from African Rift Valley soda lakes.</title>
        <authorList>
            <person name="Milford A.D."/>
            <person name="Achenbach L.A."/>
            <person name="Jung D.O."/>
            <person name="Madigan M.T."/>
        </authorList>
    </citation>
    <scope>NUCLEOTIDE SEQUENCE [LARGE SCALE GENOMIC DNA]</scope>
    <source>
        <strain evidence="3 4">2376</strain>
    </source>
</reference>
<dbReference type="EMBL" id="JACBXS010000001">
    <property type="protein sequence ID" value="NYS23500.1"/>
    <property type="molecule type" value="Genomic_DNA"/>
</dbReference>